<comment type="caution">
    <text evidence="3">The sequence shown here is derived from an EMBL/GenBank/DDBJ whole genome shotgun (WGS) entry which is preliminary data.</text>
</comment>
<dbReference type="EMBL" id="QYUQ01000002">
    <property type="protein sequence ID" value="RJG02761.1"/>
    <property type="molecule type" value="Genomic_DNA"/>
</dbReference>
<feature type="domain" description="SGNH hydrolase-type esterase" evidence="2">
    <location>
        <begin position="87"/>
        <end position="217"/>
    </location>
</feature>
<reference evidence="4" key="1">
    <citation type="submission" date="2018-09" db="EMBL/GenBank/DDBJ databases">
        <authorList>
            <person name="Zhu H."/>
        </authorList>
    </citation>
    <scope>NUCLEOTIDE SEQUENCE [LARGE SCALE GENOMIC DNA]</scope>
    <source>
        <strain evidence="4">K1S02-23</strain>
    </source>
</reference>
<name>A0A3A3G498_9BURK</name>
<accession>A0A3A3G498</accession>
<organism evidence="3 4">
    <name type="scientific">Noviherbaspirillum sedimenti</name>
    <dbReference type="NCBI Taxonomy" id="2320865"/>
    <lineage>
        <taxon>Bacteria</taxon>
        <taxon>Pseudomonadati</taxon>
        <taxon>Pseudomonadota</taxon>
        <taxon>Betaproteobacteria</taxon>
        <taxon>Burkholderiales</taxon>
        <taxon>Oxalobacteraceae</taxon>
        <taxon>Noviherbaspirillum</taxon>
    </lineage>
</organism>
<proteinExistence type="predicted"/>
<evidence type="ECO:0000313" key="3">
    <source>
        <dbReference type="EMBL" id="RJG02761.1"/>
    </source>
</evidence>
<dbReference type="InterPro" id="IPR036514">
    <property type="entry name" value="SGNH_hydro_sf"/>
</dbReference>
<protein>
    <recommendedName>
        <fullName evidence="2">SGNH hydrolase-type esterase domain-containing protein</fullName>
    </recommendedName>
</protein>
<keyword evidence="1" id="KW-1133">Transmembrane helix</keyword>
<feature type="transmembrane region" description="Helical" evidence="1">
    <location>
        <begin position="12"/>
        <end position="36"/>
    </location>
</feature>
<dbReference type="Pfam" id="PF13472">
    <property type="entry name" value="Lipase_GDSL_2"/>
    <property type="match status" value="1"/>
</dbReference>
<keyword evidence="4" id="KW-1185">Reference proteome</keyword>
<sequence>MFSATGTKGRHYLVCLVVAVIMLWTLVLVSCPQLYLAISDSLNWRLGTPSALQARLETTLRAIHLRGDSLIGDQSTLLFGDSHLHSLPTSLLEGAVVNYAIGGETAEHLAERVTQYKSLDRVRQVVLLSGRNDLRYGKSPQAIAISMGSVLGRIPAMSRVAIVGIPPMRHADAAEGATRATNHLLARLCADRAGCVFVDTQNLADSSGALRADFAMADGFI</sequence>
<dbReference type="RefSeq" id="WP_119786262.1">
    <property type="nucleotide sequence ID" value="NZ_QYUQ01000002.1"/>
</dbReference>
<dbReference type="OrthoDB" id="9790057at2"/>
<dbReference type="Gene3D" id="3.40.50.1110">
    <property type="entry name" value="SGNH hydrolase"/>
    <property type="match status" value="1"/>
</dbReference>
<keyword evidence="1" id="KW-0472">Membrane</keyword>
<gene>
    <name evidence="3" type="ORF">D3878_15210</name>
</gene>
<evidence type="ECO:0000313" key="4">
    <source>
        <dbReference type="Proteomes" id="UP000266327"/>
    </source>
</evidence>
<dbReference type="InterPro" id="IPR013830">
    <property type="entry name" value="SGNH_hydro"/>
</dbReference>
<evidence type="ECO:0000259" key="2">
    <source>
        <dbReference type="Pfam" id="PF13472"/>
    </source>
</evidence>
<evidence type="ECO:0000256" key="1">
    <source>
        <dbReference type="SAM" id="Phobius"/>
    </source>
</evidence>
<dbReference type="Proteomes" id="UP000266327">
    <property type="component" value="Unassembled WGS sequence"/>
</dbReference>
<dbReference type="SUPFAM" id="SSF52266">
    <property type="entry name" value="SGNH hydrolase"/>
    <property type="match status" value="1"/>
</dbReference>
<dbReference type="GO" id="GO:0016788">
    <property type="term" value="F:hydrolase activity, acting on ester bonds"/>
    <property type="evidence" value="ECO:0007669"/>
    <property type="project" value="UniProtKB-ARBA"/>
</dbReference>
<dbReference type="AlphaFoldDB" id="A0A3A3G498"/>
<keyword evidence="1" id="KW-0812">Transmembrane</keyword>